<reference evidence="12" key="1">
    <citation type="journal article" date="2023" name="Proc. Natl. Acad. Sci. U.S.A.">
        <title>Genomic and structural basis for evolution of tropane alkaloid biosynthesis.</title>
        <authorList>
            <person name="Wanga Y.-J."/>
            <person name="Taina T."/>
            <person name="Yua J.-Y."/>
            <person name="Lia J."/>
            <person name="Xua B."/>
            <person name="Chenc J."/>
            <person name="D'Auriad J.C."/>
            <person name="Huanga J.-P."/>
            <person name="Huanga S.-X."/>
        </authorList>
    </citation>
    <scope>NUCLEOTIDE SEQUENCE [LARGE SCALE GENOMIC DNA]</scope>
    <source>
        <strain evidence="12">cv. KIB-2019</strain>
    </source>
</reference>
<keyword evidence="5" id="KW-0010">Activator</keyword>
<sequence>MRKPEFSSSPSGKNGTNNNNDNNNTNVKLRKGLWSPEEDEKLIHYMLTNGQGCWSDVARNAGLQRCGKSCRLRWINYLRPDLKRGAFSSQEEEHIIHLHSLLGNRWSQIAARLPGRTDNEIKNFWNSTLKKRLKNSSSSSTPSPNASDSSSDQPCKDFNMGGTQQGFMSMQKHNLMSMYMDSTSSSSSSMALNTIIDPLPTLEHALINMPNGFNAPSYLSTTQPCMAQGGNIVSTNGGSLYYGNNHGIFGGNLSMEGHELYVPPLESLSIEYQNVENGNFVERSSHHQTNNNPNNMTNLMNTSHNFNSSGNIKVENFGGIGNYWEGDDLKVGEWDLEELMKDVSPFPFLDFQVE</sequence>
<keyword evidence="2" id="KW-0677">Repeat</keyword>
<feature type="compositionally biased region" description="Low complexity" evidence="8">
    <location>
        <begin position="135"/>
        <end position="152"/>
    </location>
</feature>
<dbReference type="GO" id="GO:0005634">
    <property type="term" value="C:nucleus"/>
    <property type="evidence" value="ECO:0007669"/>
    <property type="project" value="UniProtKB-SubCell"/>
</dbReference>
<dbReference type="EMBL" id="JAJAGQ010000010">
    <property type="protein sequence ID" value="KAJ8551369.1"/>
    <property type="molecule type" value="Genomic_DNA"/>
</dbReference>
<organism evidence="11 12">
    <name type="scientific">Anisodus acutangulus</name>
    <dbReference type="NCBI Taxonomy" id="402998"/>
    <lineage>
        <taxon>Eukaryota</taxon>
        <taxon>Viridiplantae</taxon>
        <taxon>Streptophyta</taxon>
        <taxon>Embryophyta</taxon>
        <taxon>Tracheophyta</taxon>
        <taxon>Spermatophyta</taxon>
        <taxon>Magnoliopsida</taxon>
        <taxon>eudicotyledons</taxon>
        <taxon>Gunneridae</taxon>
        <taxon>Pentapetalae</taxon>
        <taxon>asterids</taxon>
        <taxon>lamiids</taxon>
        <taxon>Solanales</taxon>
        <taxon>Solanaceae</taxon>
        <taxon>Solanoideae</taxon>
        <taxon>Hyoscyameae</taxon>
        <taxon>Anisodus</taxon>
    </lineage>
</organism>
<dbReference type="Proteomes" id="UP001152561">
    <property type="component" value="Unassembled WGS sequence"/>
</dbReference>
<protein>
    <submittedName>
        <fullName evidence="11">Uncharacterized protein</fullName>
    </submittedName>
</protein>
<dbReference type="GO" id="GO:2000652">
    <property type="term" value="P:regulation of secondary cell wall biogenesis"/>
    <property type="evidence" value="ECO:0007669"/>
    <property type="project" value="UniProtKB-ARBA"/>
</dbReference>
<evidence type="ECO:0000256" key="4">
    <source>
        <dbReference type="ARBA" id="ARBA00023125"/>
    </source>
</evidence>
<dbReference type="GO" id="GO:0010597">
    <property type="term" value="P:green leaf volatile biosynthetic process"/>
    <property type="evidence" value="ECO:0007669"/>
    <property type="project" value="UniProtKB-ARBA"/>
</dbReference>
<evidence type="ECO:0000256" key="6">
    <source>
        <dbReference type="ARBA" id="ARBA00023163"/>
    </source>
</evidence>
<feature type="domain" description="HTH myb-type" evidence="10">
    <location>
        <begin position="79"/>
        <end position="133"/>
    </location>
</feature>
<feature type="domain" description="HTH myb-type" evidence="10">
    <location>
        <begin position="26"/>
        <end position="78"/>
    </location>
</feature>
<feature type="region of interest" description="Disordered" evidence="8">
    <location>
        <begin position="132"/>
        <end position="163"/>
    </location>
</feature>
<name>A0A9Q1M6E2_9SOLA</name>
<dbReference type="InterPro" id="IPR017930">
    <property type="entry name" value="Myb_dom"/>
</dbReference>
<dbReference type="InterPro" id="IPR009057">
    <property type="entry name" value="Homeodomain-like_sf"/>
</dbReference>
<keyword evidence="12" id="KW-1185">Reference proteome</keyword>
<dbReference type="Gene3D" id="1.10.10.60">
    <property type="entry name" value="Homeodomain-like"/>
    <property type="match status" value="2"/>
</dbReference>
<keyword evidence="6" id="KW-0804">Transcription</keyword>
<feature type="region of interest" description="Disordered" evidence="8">
    <location>
        <begin position="1"/>
        <end position="28"/>
    </location>
</feature>
<comment type="subcellular location">
    <subcellularLocation>
        <location evidence="1">Nucleus</location>
    </subcellularLocation>
</comment>
<dbReference type="OrthoDB" id="2143914at2759"/>
<dbReference type="AlphaFoldDB" id="A0A9Q1M6E2"/>
<dbReference type="InterPro" id="IPR051953">
    <property type="entry name" value="Plant_SW-associated_TFs"/>
</dbReference>
<dbReference type="PANTHER" id="PTHR47997:SF44">
    <property type="entry name" value="TRANSCRIPTION FACTOR MYB46"/>
    <property type="match status" value="1"/>
</dbReference>
<feature type="domain" description="Myb-like" evidence="9">
    <location>
        <begin position="79"/>
        <end position="129"/>
    </location>
</feature>
<evidence type="ECO:0000256" key="5">
    <source>
        <dbReference type="ARBA" id="ARBA00023159"/>
    </source>
</evidence>
<accession>A0A9Q1M6E2</accession>
<dbReference type="GO" id="GO:0045893">
    <property type="term" value="P:positive regulation of DNA-templated transcription"/>
    <property type="evidence" value="ECO:0007669"/>
    <property type="project" value="UniProtKB-ARBA"/>
</dbReference>
<proteinExistence type="predicted"/>
<gene>
    <name evidence="11" type="ORF">K7X08_000739</name>
</gene>
<evidence type="ECO:0000256" key="3">
    <source>
        <dbReference type="ARBA" id="ARBA00023015"/>
    </source>
</evidence>
<feature type="compositionally biased region" description="Polar residues" evidence="8">
    <location>
        <begin position="1"/>
        <end position="13"/>
    </location>
</feature>
<evidence type="ECO:0000256" key="8">
    <source>
        <dbReference type="SAM" id="MobiDB-lite"/>
    </source>
</evidence>
<dbReference type="FunFam" id="1.10.10.60:FF:000077">
    <property type="entry name" value="MYB transcription factor"/>
    <property type="match status" value="1"/>
</dbReference>
<keyword evidence="4" id="KW-0238">DNA-binding</keyword>
<dbReference type="GO" id="GO:0000976">
    <property type="term" value="F:transcription cis-regulatory region binding"/>
    <property type="evidence" value="ECO:0007669"/>
    <property type="project" value="UniProtKB-ARBA"/>
</dbReference>
<dbReference type="SUPFAM" id="SSF46689">
    <property type="entry name" value="Homeodomain-like"/>
    <property type="match status" value="1"/>
</dbReference>
<dbReference type="Pfam" id="PF00249">
    <property type="entry name" value="Myb_DNA-binding"/>
    <property type="match status" value="2"/>
</dbReference>
<evidence type="ECO:0000256" key="1">
    <source>
        <dbReference type="ARBA" id="ARBA00004123"/>
    </source>
</evidence>
<evidence type="ECO:0000313" key="12">
    <source>
        <dbReference type="Proteomes" id="UP001152561"/>
    </source>
</evidence>
<dbReference type="SMART" id="SM00717">
    <property type="entry name" value="SANT"/>
    <property type="match status" value="2"/>
</dbReference>
<dbReference type="CDD" id="cd00167">
    <property type="entry name" value="SANT"/>
    <property type="match status" value="2"/>
</dbReference>
<dbReference type="PANTHER" id="PTHR47997">
    <property type="entry name" value="MYB DOMAIN PROTEIN 55"/>
    <property type="match status" value="1"/>
</dbReference>
<evidence type="ECO:0000259" key="10">
    <source>
        <dbReference type="PROSITE" id="PS51294"/>
    </source>
</evidence>
<dbReference type="PROSITE" id="PS50090">
    <property type="entry name" value="MYB_LIKE"/>
    <property type="match status" value="2"/>
</dbReference>
<evidence type="ECO:0000259" key="9">
    <source>
        <dbReference type="PROSITE" id="PS50090"/>
    </source>
</evidence>
<keyword evidence="7" id="KW-0539">Nucleus</keyword>
<evidence type="ECO:0000256" key="7">
    <source>
        <dbReference type="ARBA" id="ARBA00023242"/>
    </source>
</evidence>
<keyword evidence="3" id="KW-0805">Transcription regulation</keyword>
<feature type="domain" description="Myb-like" evidence="9">
    <location>
        <begin position="26"/>
        <end position="78"/>
    </location>
</feature>
<comment type="caution">
    <text evidence="11">The sequence shown here is derived from an EMBL/GenBank/DDBJ whole genome shotgun (WGS) entry which is preliminary data.</text>
</comment>
<dbReference type="FunFam" id="1.10.10.60:FF:000269">
    <property type="entry name" value="Transcription factor MYB46"/>
    <property type="match status" value="1"/>
</dbReference>
<dbReference type="PROSITE" id="PS51294">
    <property type="entry name" value="HTH_MYB"/>
    <property type="match status" value="2"/>
</dbReference>
<evidence type="ECO:0000313" key="11">
    <source>
        <dbReference type="EMBL" id="KAJ8551369.1"/>
    </source>
</evidence>
<dbReference type="InterPro" id="IPR001005">
    <property type="entry name" value="SANT/Myb"/>
</dbReference>
<evidence type="ECO:0000256" key="2">
    <source>
        <dbReference type="ARBA" id="ARBA00022737"/>
    </source>
</evidence>
<feature type="compositionally biased region" description="Low complexity" evidence="8">
    <location>
        <begin position="14"/>
        <end position="26"/>
    </location>
</feature>